<organism evidence="1 2">
    <name type="scientific">Lachnoanaerobaculum saburreum F0468</name>
    <dbReference type="NCBI Taxonomy" id="1095750"/>
    <lineage>
        <taxon>Bacteria</taxon>
        <taxon>Bacillati</taxon>
        <taxon>Bacillota</taxon>
        <taxon>Clostridia</taxon>
        <taxon>Lachnospirales</taxon>
        <taxon>Lachnospiraceae</taxon>
        <taxon>Lachnoanaerobaculum</taxon>
    </lineage>
</organism>
<dbReference type="EMBL" id="AJGH01000124">
    <property type="protein sequence ID" value="EIC94742.1"/>
    <property type="molecule type" value="Genomic_DNA"/>
</dbReference>
<keyword evidence="2" id="KW-1185">Reference proteome</keyword>
<name>I0R4Y4_9FIRM</name>
<dbReference type="AlphaFoldDB" id="I0R4Y4"/>
<gene>
    <name evidence="1" type="ORF">HMPREF9970_0063</name>
</gene>
<accession>I0R4Y4</accession>
<proteinExistence type="predicted"/>
<comment type="caution">
    <text evidence="1">The sequence shown here is derived from an EMBL/GenBank/DDBJ whole genome shotgun (WGS) entry which is preliminary data.</text>
</comment>
<sequence length="103" mass="11708">MLLFDTSGIEAWVTENNPKYANRIIKQLKTFKKANGLDNSYDPYKAAYSSMPSHSSANPAIRQMYVNGHFCYAYKFGILTNGLGIVRDICFYKKTLLNLILKS</sequence>
<reference evidence="1 2" key="1">
    <citation type="submission" date="2012-03" db="EMBL/GenBank/DDBJ databases">
        <authorList>
            <person name="Durkin A.S."/>
            <person name="McCorrison J."/>
            <person name="Torralba M."/>
            <person name="Gillis M."/>
            <person name="Methe B."/>
            <person name="Sutton G."/>
            <person name="Nelson K.E."/>
        </authorList>
    </citation>
    <scope>NUCLEOTIDE SEQUENCE [LARGE SCALE GENOMIC DNA]</scope>
    <source>
        <strain evidence="1 2">F0468</strain>
    </source>
</reference>
<evidence type="ECO:0000313" key="2">
    <source>
        <dbReference type="Proteomes" id="UP000005039"/>
    </source>
</evidence>
<protein>
    <submittedName>
        <fullName evidence="1">Uncharacterized protein</fullName>
    </submittedName>
</protein>
<dbReference type="eggNOG" id="COG3039">
    <property type="taxonomic scope" value="Bacteria"/>
</dbReference>
<evidence type="ECO:0000313" key="1">
    <source>
        <dbReference type="EMBL" id="EIC94742.1"/>
    </source>
</evidence>
<dbReference type="Proteomes" id="UP000005039">
    <property type="component" value="Unassembled WGS sequence"/>
</dbReference>
<dbReference type="PATRIC" id="fig|1095750.3.peg.2445"/>